<sequence>MLFVALSIAASLVPLARSYQLASGAAALPPVKSNVKLFQCSDGRNIGYAEYGSPAGQPVVAFHGLLTSHIWAEFLDQEARNADPPLRIISVDMPGAGDSSPSPDFTLDELAKDTIALLDSLNIDTFVALGLSAGGSPALTLAALYPDRTIGAVLAAPSTPIRSVRGFGLLPTILLQFDRFLSKAADTFSRNADQVREGNVEELLGGAPKGGRGGDAKEETPALVKVRGDPALKALFVDDICYSFKQRRAFAMAGLKYLRGRFPFKVRCVRRPVTIIYGTNDTVQPIKMHKWLAKKLPNCKLIAIDDETHFLYISRPDAIVRECSLLWQMATEKKQETPTQVA</sequence>
<dbReference type="PANTHER" id="PTHR43433:SF10">
    <property type="entry name" value="AB HYDROLASE-1 DOMAIN-CONTAINING PROTEIN"/>
    <property type="match status" value="1"/>
</dbReference>
<reference evidence="3 4" key="1">
    <citation type="submission" date="2014-11" db="EMBL/GenBank/DDBJ databases">
        <authorList>
            <person name="Zhu J."/>
            <person name="Qi W."/>
            <person name="Song R."/>
        </authorList>
    </citation>
    <scope>NUCLEOTIDE SEQUENCE [LARGE SCALE GENOMIC DNA]</scope>
</reference>
<keyword evidence="4" id="KW-1185">Reference proteome</keyword>
<name>A0A0G4FTY7_VITBC</name>
<organism evidence="3 4">
    <name type="scientific">Vitrella brassicaformis (strain CCMP3155)</name>
    <dbReference type="NCBI Taxonomy" id="1169540"/>
    <lineage>
        <taxon>Eukaryota</taxon>
        <taxon>Sar</taxon>
        <taxon>Alveolata</taxon>
        <taxon>Colpodellida</taxon>
        <taxon>Vitrellaceae</taxon>
        <taxon>Vitrella</taxon>
    </lineage>
</organism>
<evidence type="ECO:0000259" key="2">
    <source>
        <dbReference type="Pfam" id="PF00561"/>
    </source>
</evidence>
<feature type="domain" description="AB hydrolase-1" evidence="2">
    <location>
        <begin position="58"/>
        <end position="316"/>
    </location>
</feature>
<dbReference type="InterPro" id="IPR029058">
    <property type="entry name" value="AB_hydrolase_fold"/>
</dbReference>
<dbReference type="OrthoDB" id="294702at2759"/>
<protein>
    <recommendedName>
        <fullName evidence="2">AB hydrolase-1 domain-containing protein</fullName>
    </recommendedName>
</protein>
<dbReference type="InterPro" id="IPR050471">
    <property type="entry name" value="AB_hydrolase"/>
</dbReference>
<dbReference type="SUPFAM" id="SSF53474">
    <property type="entry name" value="alpha/beta-Hydrolases"/>
    <property type="match status" value="1"/>
</dbReference>
<feature type="signal peptide" evidence="1">
    <location>
        <begin position="1"/>
        <end position="18"/>
    </location>
</feature>
<dbReference type="PRINTS" id="PR00111">
    <property type="entry name" value="ABHYDROLASE"/>
</dbReference>
<dbReference type="InterPro" id="IPR000073">
    <property type="entry name" value="AB_hydrolase_1"/>
</dbReference>
<evidence type="ECO:0000313" key="4">
    <source>
        <dbReference type="Proteomes" id="UP000041254"/>
    </source>
</evidence>
<gene>
    <name evidence="3" type="ORF">Vbra_16246</name>
</gene>
<dbReference type="Proteomes" id="UP000041254">
    <property type="component" value="Unassembled WGS sequence"/>
</dbReference>
<dbReference type="PANTHER" id="PTHR43433">
    <property type="entry name" value="HYDROLASE, ALPHA/BETA FOLD FAMILY PROTEIN"/>
    <property type="match status" value="1"/>
</dbReference>
<dbReference type="STRING" id="1169540.A0A0G4FTY7"/>
<dbReference type="Gene3D" id="3.40.50.1820">
    <property type="entry name" value="alpha/beta hydrolase"/>
    <property type="match status" value="1"/>
</dbReference>
<accession>A0A0G4FTY7</accession>
<evidence type="ECO:0000256" key="1">
    <source>
        <dbReference type="SAM" id="SignalP"/>
    </source>
</evidence>
<proteinExistence type="predicted"/>
<dbReference type="VEuPathDB" id="CryptoDB:Vbra_16246"/>
<evidence type="ECO:0000313" key="3">
    <source>
        <dbReference type="EMBL" id="CEM18370.1"/>
    </source>
</evidence>
<dbReference type="InParanoid" id="A0A0G4FTY7"/>
<dbReference type="EMBL" id="CDMY01000499">
    <property type="protein sequence ID" value="CEM18370.1"/>
    <property type="molecule type" value="Genomic_DNA"/>
</dbReference>
<feature type="chain" id="PRO_5005189745" description="AB hydrolase-1 domain-containing protein" evidence="1">
    <location>
        <begin position="19"/>
        <end position="342"/>
    </location>
</feature>
<dbReference type="Pfam" id="PF00561">
    <property type="entry name" value="Abhydrolase_1"/>
    <property type="match status" value="1"/>
</dbReference>
<dbReference type="AlphaFoldDB" id="A0A0G4FTY7"/>
<keyword evidence="1" id="KW-0732">Signal</keyword>